<dbReference type="GO" id="GO:0004499">
    <property type="term" value="F:N,N-dimethylaniline monooxygenase activity"/>
    <property type="evidence" value="ECO:0007669"/>
    <property type="project" value="InterPro"/>
</dbReference>
<dbReference type="PRINTS" id="PR00411">
    <property type="entry name" value="PNDRDTASEI"/>
</dbReference>
<evidence type="ECO:0000256" key="3">
    <source>
        <dbReference type="ARBA" id="ARBA00022630"/>
    </source>
</evidence>
<comment type="similarity">
    <text evidence="2">Belongs to the FAD-binding monooxygenase family.</text>
</comment>
<evidence type="ECO:0000256" key="4">
    <source>
        <dbReference type="ARBA" id="ARBA00022827"/>
    </source>
</evidence>
<dbReference type="PANTHER" id="PTHR43098">
    <property type="entry name" value="L-ORNITHINE N(5)-MONOOXYGENASE-RELATED"/>
    <property type="match status" value="1"/>
</dbReference>
<accession>A0A9E7ZRT3</accession>
<dbReference type="SUPFAM" id="SSF51905">
    <property type="entry name" value="FAD/NAD(P)-binding domain"/>
    <property type="match status" value="1"/>
</dbReference>
<evidence type="ECO:0000256" key="7">
    <source>
        <dbReference type="ARBA" id="ARBA00023033"/>
    </source>
</evidence>
<dbReference type="Pfam" id="PF00743">
    <property type="entry name" value="FMO-like"/>
    <property type="match status" value="1"/>
</dbReference>
<dbReference type="AlphaFoldDB" id="A0A9E7ZRT3"/>
<dbReference type="InterPro" id="IPR050775">
    <property type="entry name" value="FAD-binding_Monooxygenases"/>
</dbReference>
<dbReference type="Gene3D" id="3.50.50.60">
    <property type="entry name" value="FAD/NAD(P)-binding domain"/>
    <property type="match status" value="3"/>
</dbReference>
<keyword evidence="8" id="KW-0614">Plasmid</keyword>
<keyword evidence="6" id="KW-0560">Oxidoreductase</keyword>
<keyword evidence="4" id="KW-0274">FAD</keyword>
<dbReference type="GO" id="GO:0050661">
    <property type="term" value="F:NADP binding"/>
    <property type="evidence" value="ECO:0007669"/>
    <property type="project" value="InterPro"/>
</dbReference>
<evidence type="ECO:0000256" key="1">
    <source>
        <dbReference type="ARBA" id="ARBA00001974"/>
    </source>
</evidence>
<keyword evidence="7" id="KW-0503">Monooxygenase</keyword>
<comment type="cofactor">
    <cofactor evidence="1">
        <name>FAD</name>
        <dbReference type="ChEBI" id="CHEBI:57692"/>
    </cofactor>
</comment>
<dbReference type="InterPro" id="IPR036188">
    <property type="entry name" value="FAD/NAD-bd_sf"/>
</dbReference>
<gene>
    <name evidence="8" type="ORF">NWE54_26710</name>
</gene>
<geneLocation type="plasmid" evidence="8">
    <name>pNBC436</name>
</geneLocation>
<dbReference type="InterPro" id="IPR020946">
    <property type="entry name" value="Flavin_mOase-like"/>
</dbReference>
<evidence type="ECO:0000313" key="8">
    <source>
        <dbReference type="EMBL" id="UZF90138.1"/>
    </source>
</evidence>
<dbReference type="GO" id="GO:0050660">
    <property type="term" value="F:flavin adenine dinucleotide binding"/>
    <property type="evidence" value="ECO:0007669"/>
    <property type="project" value="InterPro"/>
</dbReference>
<name>A0A9E7ZRT3_9HYPH</name>
<keyword evidence="3" id="KW-0285">Flavoprotein</keyword>
<evidence type="ECO:0000256" key="5">
    <source>
        <dbReference type="ARBA" id="ARBA00022857"/>
    </source>
</evidence>
<organism evidence="8">
    <name type="scientific">Bosea sp. NBC_00436</name>
    <dbReference type="NCBI Taxonomy" id="2969620"/>
    <lineage>
        <taxon>Bacteria</taxon>
        <taxon>Pseudomonadati</taxon>
        <taxon>Pseudomonadota</taxon>
        <taxon>Alphaproteobacteria</taxon>
        <taxon>Hyphomicrobiales</taxon>
        <taxon>Boseaceae</taxon>
        <taxon>Bosea</taxon>
    </lineage>
</organism>
<evidence type="ECO:0000256" key="2">
    <source>
        <dbReference type="ARBA" id="ARBA00010139"/>
    </source>
</evidence>
<reference evidence="8" key="1">
    <citation type="submission" date="2022-08" db="EMBL/GenBank/DDBJ databases">
        <title>Complete Genome Sequences of 2 Bosea sp. soil isolates.</title>
        <authorList>
            <person name="Alvarez Arevalo M."/>
            <person name="Sterndorff E.B."/>
            <person name="Faurdal D."/>
            <person name="Joergensen T.S."/>
            <person name="Weber T."/>
        </authorList>
    </citation>
    <scope>NUCLEOTIDE SEQUENCE</scope>
    <source>
        <strain evidence="8">NBC_00436</strain>
        <plasmid evidence="8">pNBC436</plasmid>
    </source>
</reference>
<protein>
    <submittedName>
        <fullName evidence="8">NAD(P)/FAD-dependent oxidoreductase</fullName>
    </submittedName>
</protein>
<dbReference type="PANTHER" id="PTHR43098:SF3">
    <property type="entry name" value="L-ORNITHINE N(5)-MONOOXYGENASE-RELATED"/>
    <property type="match status" value="1"/>
</dbReference>
<sequence length="542" mass="60271">MSNSSVHSGRPADARYDAMVVGAGFAGLYALYRLRKLGFSARALEANADVGGVWYSNRYPGAHCDVESFDYAFSFSPELEQDWTWSKRFAPQSEILAYLQHVADRFDLRRDIEFETRVTKAAYSKSDRHWSVETNSGQRFEARFLVMASGSLSVPIIPAIEGLDSFSGQLLFTSSWPHENVELEGKRVGVLGTGSSGIQVIPELAKVAGHLSVFQRTPAFSIPAKNKLHSAEEIVEIKANYAERRQVAKSSFTGMTWQPHAQSAMDVSEVERTATYEEFWNSGANLIHSFPDLLTNRQSNNTAADFARSKVREILKDPELSQKMTSMTYPIGAKRVCRDTDYYETFLRDNVSLVDLKEAPIERITERGVKTKDGEHELDVLVLATGFDALTGAVLAMDVSGQDNVPLRQRWADGPTTYLGIMTAQFPNLFLITGPGSPSVLSNMVMSIEQHVEWATDLMVWMRDRNYGVVVPLAQAETDWVAHLNEIADRTLYPLAQSWYVGANKSGKPRVFMPYVGGVGNYRAKCDAEAEGGYPNFEFAGA</sequence>
<evidence type="ECO:0000256" key="6">
    <source>
        <dbReference type="ARBA" id="ARBA00023002"/>
    </source>
</evidence>
<proteinExistence type="inferred from homology"/>
<keyword evidence="5" id="KW-0521">NADP</keyword>
<dbReference type="EMBL" id="CP102775">
    <property type="protein sequence ID" value="UZF90138.1"/>
    <property type="molecule type" value="Genomic_DNA"/>
</dbReference>